<organism evidence="1 2">
    <name type="scientific">Rhizobium fredii</name>
    <name type="common">Sinorhizobium fredii</name>
    <dbReference type="NCBI Taxonomy" id="380"/>
    <lineage>
        <taxon>Bacteria</taxon>
        <taxon>Pseudomonadati</taxon>
        <taxon>Pseudomonadota</taxon>
        <taxon>Alphaproteobacteria</taxon>
        <taxon>Hyphomicrobiales</taxon>
        <taxon>Rhizobiaceae</taxon>
        <taxon>Sinorhizobium/Ensifer group</taxon>
        <taxon>Sinorhizobium</taxon>
    </lineage>
</organism>
<evidence type="ECO:0000313" key="2">
    <source>
        <dbReference type="Proteomes" id="UP000466694"/>
    </source>
</evidence>
<sequence>MQDQNGGKSKIDRIRESAGIMTVGDDSDGAMVSMVTIDGRLFAIKEGAVYAISLADDIDPQRTREDIPNTVQKIFNVGSKSELVQRLLLTAAELFRKDRLQEHVNYEAALSVVLEIMRDVVAATEIFEEFEAALKQVRAKTLTAKQRGLSLPSVPGLPSQVKSFVQKMDHAIQSVFNLACVFYGEATLRKSGKWLDGLTNHLEASQDAKGEFLPFSKELADLGKLIRNVRHCIEHPKPKQQLRITDFSLNVNAQLVEPTIAVIHDTTPLDTAPIQEFMRFFLEQVVVGAEMLMVFLASHHIAPVGGFPVGVGEIPLTQRRLGVRYGYLINMGGQIARLG</sequence>
<proteinExistence type="predicted"/>
<accession>A0A844AGH6</accession>
<gene>
    <name evidence="1" type="ORF">GHK48_29235</name>
</gene>
<protein>
    <submittedName>
        <fullName evidence="1">Uncharacterized protein</fullName>
    </submittedName>
</protein>
<dbReference type="EMBL" id="WISZ01000218">
    <property type="protein sequence ID" value="MQX12199.1"/>
    <property type="molecule type" value="Genomic_DNA"/>
</dbReference>
<reference evidence="1 2" key="1">
    <citation type="journal article" date="2013" name="Genome Biol.">
        <title>Comparative genomics of the core and accessory genomes of 48 Sinorhizobium strains comprising five genospecies.</title>
        <authorList>
            <person name="Sugawara M."/>
            <person name="Epstein B."/>
            <person name="Badgley B.D."/>
            <person name="Unno T."/>
            <person name="Xu L."/>
            <person name="Reese J."/>
            <person name="Gyaneshwar P."/>
            <person name="Denny R."/>
            <person name="Mudge J."/>
            <person name="Bharti A.K."/>
            <person name="Farmer A.D."/>
            <person name="May G.D."/>
            <person name="Woodward J.E."/>
            <person name="Medigue C."/>
            <person name="Vallenet D."/>
            <person name="Lajus A."/>
            <person name="Rouy Z."/>
            <person name="Martinez-Vaz B."/>
            <person name="Tiffin P."/>
            <person name="Young N.D."/>
            <person name="Sadowsky M.J."/>
        </authorList>
    </citation>
    <scope>NUCLEOTIDE SEQUENCE [LARGE SCALE GENOMIC DNA]</scope>
    <source>
        <strain evidence="1 2">USDA205</strain>
    </source>
</reference>
<comment type="caution">
    <text evidence="1">The sequence shown here is derived from an EMBL/GenBank/DDBJ whole genome shotgun (WGS) entry which is preliminary data.</text>
</comment>
<dbReference type="AlphaFoldDB" id="A0A844AGH6"/>
<evidence type="ECO:0000313" key="1">
    <source>
        <dbReference type="EMBL" id="MQX12199.1"/>
    </source>
</evidence>
<name>A0A844AGH6_RHIFR</name>
<dbReference type="RefSeq" id="WP_037436869.1">
    <property type="nucleotide sequence ID" value="NZ_BJNI01000001.1"/>
</dbReference>
<dbReference type="Proteomes" id="UP000466694">
    <property type="component" value="Unassembled WGS sequence"/>
</dbReference>